<sequence length="432" mass="49690">MDPLTITSTVISISARCVQTARALYDLRGKYKDASMSITAIYTETTVISTLLAGIQGLCTRNSEALRSTLHERSDLTATFDQALTGCMLVYSVLAEEVHRLYAELGKDGAAGAMGRMKFVWKEDAMKDVLTQIREQQTALSLLVQLLQMGSVQDIHVLLQNNTVVLQNFAYQTGRFRRANPKVKAPTSVFEVEFDDVASMFTADSSTTSTNFAFDDVVVGSQADLHALVQTKSSHNLTPVIEHSEMPSDSATLVDRRMPDEDVQRLVEEREIERKKYQKVKRYYFEQQFQICRLENELRDQDQHIEALRAEKEAELNRVLAERDSIEQSRTHLEKDSLRYAEFFRENDKQRNFLIERHEADRKALYERFECEIQKMTKTIESQSIEITELNKNIERKSKASDHEKNLEEPRSDHRTTRIAFIRCCRVPVVTR</sequence>
<keyword evidence="1" id="KW-0175">Coiled coil</keyword>
<feature type="coiled-coil region" evidence="1">
    <location>
        <begin position="366"/>
        <end position="400"/>
    </location>
</feature>
<accession>A0A6A5WRB8</accession>
<gene>
    <name evidence="2" type="ORF">P154DRAFT_51622</name>
</gene>
<evidence type="ECO:0000313" key="3">
    <source>
        <dbReference type="Proteomes" id="UP000799779"/>
    </source>
</evidence>
<reference evidence="2" key="1">
    <citation type="journal article" date="2020" name="Stud. Mycol.">
        <title>101 Dothideomycetes genomes: a test case for predicting lifestyles and emergence of pathogens.</title>
        <authorList>
            <person name="Haridas S."/>
            <person name="Albert R."/>
            <person name="Binder M."/>
            <person name="Bloem J."/>
            <person name="Labutti K."/>
            <person name="Salamov A."/>
            <person name="Andreopoulos B."/>
            <person name="Baker S."/>
            <person name="Barry K."/>
            <person name="Bills G."/>
            <person name="Bluhm B."/>
            <person name="Cannon C."/>
            <person name="Castanera R."/>
            <person name="Culley D."/>
            <person name="Daum C."/>
            <person name="Ezra D."/>
            <person name="Gonzalez J."/>
            <person name="Henrissat B."/>
            <person name="Kuo A."/>
            <person name="Liang C."/>
            <person name="Lipzen A."/>
            <person name="Lutzoni F."/>
            <person name="Magnuson J."/>
            <person name="Mondo S."/>
            <person name="Nolan M."/>
            <person name="Ohm R."/>
            <person name="Pangilinan J."/>
            <person name="Park H.-J."/>
            <person name="Ramirez L."/>
            <person name="Alfaro M."/>
            <person name="Sun H."/>
            <person name="Tritt A."/>
            <person name="Yoshinaga Y."/>
            <person name="Zwiers L.-H."/>
            <person name="Turgeon B."/>
            <person name="Goodwin S."/>
            <person name="Spatafora J."/>
            <person name="Crous P."/>
            <person name="Grigoriev I."/>
        </authorList>
    </citation>
    <scope>NUCLEOTIDE SEQUENCE</scope>
    <source>
        <strain evidence="2">CBS 123094</strain>
    </source>
</reference>
<evidence type="ECO:0008006" key="4">
    <source>
        <dbReference type="Google" id="ProtNLM"/>
    </source>
</evidence>
<keyword evidence="3" id="KW-1185">Reference proteome</keyword>
<dbReference type="Proteomes" id="UP000799779">
    <property type="component" value="Unassembled WGS sequence"/>
</dbReference>
<dbReference type="OrthoDB" id="5365701at2759"/>
<evidence type="ECO:0000313" key="2">
    <source>
        <dbReference type="EMBL" id="KAF2004242.1"/>
    </source>
</evidence>
<evidence type="ECO:0000256" key="1">
    <source>
        <dbReference type="SAM" id="Coils"/>
    </source>
</evidence>
<dbReference type="EMBL" id="ML977568">
    <property type="protein sequence ID" value="KAF2004242.1"/>
    <property type="molecule type" value="Genomic_DNA"/>
</dbReference>
<feature type="coiled-coil region" evidence="1">
    <location>
        <begin position="298"/>
        <end position="336"/>
    </location>
</feature>
<name>A0A6A5WRB8_9PLEO</name>
<proteinExistence type="predicted"/>
<protein>
    <recommendedName>
        <fullName evidence="4">Fungal N-terminal domain-containing protein</fullName>
    </recommendedName>
</protein>
<dbReference type="AlphaFoldDB" id="A0A6A5WRB8"/>
<organism evidence="2 3">
    <name type="scientific">Amniculicola lignicola CBS 123094</name>
    <dbReference type="NCBI Taxonomy" id="1392246"/>
    <lineage>
        <taxon>Eukaryota</taxon>
        <taxon>Fungi</taxon>
        <taxon>Dikarya</taxon>
        <taxon>Ascomycota</taxon>
        <taxon>Pezizomycotina</taxon>
        <taxon>Dothideomycetes</taxon>
        <taxon>Pleosporomycetidae</taxon>
        <taxon>Pleosporales</taxon>
        <taxon>Amniculicolaceae</taxon>
        <taxon>Amniculicola</taxon>
    </lineage>
</organism>